<evidence type="ECO:0000313" key="2">
    <source>
        <dbReference type="EMBL" id="EPD99527.1"/>
    </source>
</evidence>
<keyword evidence="1" id="KW-1133">Transmembrane helix</keyword>
<dbReference type="PROSITE" id="PS51257">
    <property type="entry name" value="PROKAR_LIPOPROTEIN"/>
    <property type="match status" value="1"/>
</dbReference>
<keyword evidence="3" id="KW-1185">Reference proteome</keyword>
<proteinExistence type="predicted"/>
<gene>
    <name evidence="2" type="ORF">HMPREF1476_00983</name>
</gene>
<dbReference type="Proteomes" id="UP000014400">
    <property type="component" value="Unassembled WGS sequence"/>
</dbReference>
<keyword evidence="1" id="KW-0472">Membrane</keyword>
<feature type="transmembrane region" description="Helical" evidence="1">
    <location>
        <begin position="51"/>
        <end position="77"/>
    </location>
</feature>
<dbReference type="PANTHER" id="PTHR40078">
    <property type="entry name" value="INTEGRAL MEMBRANE PROTEIN-RELATED"/>
    <property type="match status" value="1"/>
</dbReference>
<dbReference type="PANTHER" id="PTHR40078:SF1">
    <property type="entry name" value="INTEGRAL MEMBRANE PROTEIN"/>
    <property type="match status" value="1"/>
</dbReference>
<dbReference type="PATRIC" id="fig|1203554.3.peg.1006"/>
<feature type="transmembrane region" description="Helical" evidence="1">
    <location>
        <begin position="113"/>
        <end position="134"/>
    </location>
</feature>
<dbReference type="EMBL" id="ATCF01000015">
    <property type="protein sequence ID" value="EPD99527.1"/>
    <property type="molecule type" value="Genomic_DNA"/>
</dbReference>
<evidence type="ECO:0008006" key="4">
    <source>
        <dbReference type="Google" id="ProtNLM"/>
    </source>
</evidence>
<name>S3BZM7_9BURK</name>
<accession>S3BZM7</accession>
<dbReference type="RefSeq" id="WP_016474294.1">
    <property type="nucleotide sequence ID" value="NZ_KE150480.1"/>
</dbReference>
<feature type="transmembrane region" description="Helical" evidence="1">
    <location>
        <begin position="89"/>
        <end position="107"/>
    </location>
</feature>
<dbReference type="GeneID" id="64061205"/>
<evidence type="ECO:0000256" key="1">
    <source>
        <dbReference type="SAM" id="Phobius"/>
    </source>
</evidence>
<sequence>MTTIRRQRFKHIIGRTVLLIFGMFLAAFGIACTTRAGLGTTPISTVPYTASAITGLSFGTCTVILNFFFVAGQIVVLRSRYSTFNLLQIPIGFIFGAFIDLSMHLIGNVQMPNWFLAAMLSLFGNLILALGTVIQIRSKTIVQPGEGFVIAIAALVKSSFGSMKIANDISLTAVAALMALLEMGHLIGIREGTLASALMIGLFAKWIDQLINRRAVKVQPAEPHEVPLDTAVPTGIEKPAEVSMTEAKQEAAS</sequence>
<dbReference type="AlphaFoldDB" id="S3BZM7"/>
<feature type="transmembrane region" description="Helical" evidence="1">
    <location>
        <begin position="12"/>
        <end position="31"/>
    </location>
</feature>
<keyword evidence="1" id="KW-0812">Transmembrane</keyword>
<reference evidence="2 3" key="1">
    <citation type="submission" date="2013-04" db="EMBL/GenBank/DDBJ databases">
        <title>The Genome Sequence of Sutterella wadsworthensis HGA0223.</title>
        <authorList>
            <consortium name="The Broad Institute Genomics Platform"/>
            <person name="Earl A."/>
            <person name="Ward D."/>
            <person name="Feldgarden M."/>
            <person name="Gevers D."/>
            <person name="Schmidt T.M."/>
            <person name="Dover J."/>
            <person name="Dai D."/>
            <person name="Walker B."/>
            <person name="Young S."/>
            <person name="Zeng Q."/>
            <person name="Gargeya S."/>
            <person name="Fitzgerald M."/>
            <person name="Haas B."/>
            <person name="Abouelleil A."/>
            <person name="Allen A.W."/>
            <person name="Alvarado L."/>
            <person name="Arachchi H.M."/>
            <person name="Berlin A.M."/>
            <person name="Chapman S.B."/>
            <person name="Gainer-Dewar J."/>
            <person name="Goldberg J."/>
            <person name="Griggs A."/>
            <person name="Gujja S."/>
            <person name="Hansen M."/>
            <person name="Howarth C."/>
            <person name="Imamovic A."/>
            <person name="Ireland A."/>
            <person name="Larimer J."/>
            <person name="McCowan C."/>
            <person name="Murphy C."/>
            <person name="Pearson M."/>
            <person name="Poon T.W."/>
            <person name="Priest M."/>
            <person name="Roberts A."/>
            <person name="Saif S."/>
            <person name="Shea T."/>
            <person name="Sisk P."/>
            <person name="Sykes S."/>
            <person name="Wortman J."/>
            <person name="Nusbaum C."/>
            <person name="Birren B."/>
        </authorList>
    </citation>
    <scope>NUCLEOTIDE SEQUENCE [LARGE SCALE GENOMIC DNA]</scope>
    <source>
        <strain evidence="2 3">HGA0223</strain>
    </source>
</reference>
<dbReference type="eggNOG" id="COG2364">
    <property type="taxonomic scope" value="Bacteria"/>
</dbReference>
<protein>
    <recommendedName>
        <fullName evidence="4">YitT family protein</fullName>
    </recommendedName>
</protein>
<comment type="caution">
    <text evidence="2">The sequence shown here is derived from an EMBL/GenBank/DDBJ whole genome shotgun (WGS) entry which is preliminary data.</text>
</comment>
<dbReference type="HOGENOM" id="CLU_083843_2_0_4"/>
<dbReference type="InterPro" id="IPR038750">
    <property type="entry name" value="YczE/YyaS-like"/>
</dbReference>
<organism evidence="2 3">
    <name type="scientific">Sutterella wadsworthensis HGA0223</name>
    <dbReference type="NCBI Taxonomy" id="1203554"/>
    <lineage>
        <taxon>Bacteria</taxon>
        <taxon>Pseudomonadati</taxon>
        <taxon>Pseudomonadota</taxon>
        <taxon>Betaproteobacteria</taxon>
        <taxon>Burkholderiales</taxon>
        <taxon>Sutterellaceae</taxon>
        <taxon>Sutterella</taxon>
    </lineage>
</organism>
<evidence type="ECO:0000313" key="3">
    <source>
        <dbReference type="Proteomes" id="UP000014400"/>
    </source>
</evidence>
<dbReference type="Pfam" id="PF19700">
    <property type="entry name" value="DUF6198"/>
    <property type="match status" value="1"/>
</dbReference>
<dbReference type="STRING" id="1203554.HMPREF1476_00983"/>